<dbReference type="WBParaSite" id="Pan_g22410.t1">
    <property type="protein sequence ID" value="Pan_g22410.t1"/>
    <property type="gene ID" value="Pan_g22410"/>
</dbReference>
<keyword evidence="3" id="KW-1185">Reference proteome</keyword>
<dbReference type="InterPro" id="IPR012677">
    <property type="entry name" value="Nucleotide-bd_a/b_plait_sf"/>
</dbReference>
<evidence type="ECO:0000256" key="1">
    <source>
        <dbReference type="PROSITE-ProRule" id="PRU00176"/>
    </source>
</evidence>
<reference evidence="3" key="1">
    <citation type="journal article" date="2013" name="Genetics">
        <title>The draft genome and transcriptome of Panagrellus redivivus are shaped by the harsh demands of a free-living lifestyle.</title>
        <authorList>
            <person name="Srinivasan J."/>
            <person name="Dillman A.R."/>
            <person name="Macchietto M.G."/>
            <person name="Heikkinen L."/>
            <person name="Lakso M."/>
            <person name="Fracchia K.M."/>
            <person name="Antoshechkin I."/>
            <person name="Mortazavi A."/>
            <person name="Wong G."/>
            <person name="Sternberg P.W."/>
        </authorList>
    </citation>
    <scope>NUCLEOTIDE SEQUENCE [LARGE SCALE GENOMIC DNA]</scope>
    <source>
        <strain evidence="3">MT8872</strain>
    </source>
</reference>
<sequence length="193" mass="21517">MSNTFNPLVINLEDASASSDDETLQTDDDPMGHIAALVEKHVSISREYGHNQPNDSLTNHLRQLGGEIVKVRELSNETGRRYGCNPKPILYTVYIENVHQAVDFEKLATHFNGCGKIWRLGIEETKASIAYSKASNARKALRLDGSFLMDQKIKVSLVSWESVVKDKDSRRNSAPATNGKLLRTSSKRISAPY</sequence>
<dbReference type="AlphaFoldDB" id="A0A7E4VLM0"/>
<dbReference type="Pfam" id="PF00076">
    <property type="entry name" value="RRM_1"/>
    <property type="match status" value="1"/>
</dbReference>
<evidence type="ECO:0000259" key="2">
    <source>
        <dbReference type="PROSITE" id="PS50102"/>
    </source>
</evidence>
<feature type="domain" description="RRM" evidence="2">
    <location>
        <begin position="91"/>
        <end position="160"/>
    </location>
</feature>
<proteinExistence type="predicted"/>
<evidence type="ECO:0000313" key="3">
    <source>
        <dbReference type="Proteomes" id="UP000492821"/>
    </source>
</evidence>
<reference evidence="4" key="2">
    <citation type="submission" date="2020-10" db="UniProtKB">
        <authorList>
            <consortium name="WormBaseParasite"/>
        </authorList>
    </citation>
    <scope>IDENTIFICATION</scope>
</reference>
<evidence type="ECO:0000313" key="4">
    <source>
        <dbReference type="WBParaSite" id="Pan_g22410.t1"/>
    </source>
</evidence>
<dbReference type="SUPFAM" id="SSF54928">
    <property type="entry name" value="RNA-binding domain, RBD"/>
    <property type="match status" value="1"/>
</dbReference>
<dbReference type="InterPro" id="IPR035979">
    <property type="entry name" value="RBD_domain_sf"/>
</dbReference>
<dbReference type="PROSITE" id="PS50102">
    <property type="entry name" value="RRM"/>
    <property type="match status" value="1"/>
</dbReference>
<dbReference type="Proteomes" id="UP000492821">
    <property type="component" value="Unassembled WGS sequence"/>
</dbReference>
<accession>A0A7E4VLM0</accession>
<dbReference type="Gene3D" id="3.30.70.330">
    <property type="match status" value="1"/>
</dbReference>
<keyword evidence="1" id="KW-0694">RNA-binding</keyword>
<dbReference type="GO" id="GO:0003723">
    <property type="term" value="F:RNA binding"/>
    <property type="evidence" value="ECO:0007669"/>
    <property type="project" value="UniProtKB-UniRule"/>
</dbReference>
<dbReference type="InterPro" id="IPR000504">
    <property type="entry name" value="RRM_dom"/>
</dbReference>
<organism evidence="3 4">
    <name type="scientific">Panagrellus redivivus</name>
    <name type="common">Microworm</name>
    <dbReference type="NCBI Taxonomy" id="6233"/>
    <lineage>
        <taxon>Eukaryota</taxon>
        <taxon>Metazoa</taxon>
        <taxon>Ecdysozoa</taxon>
        <taxon>Nematoda</taxon>
        <taxon>Chromadorea</taxon>
        <taxon>Rhabditida</taxon>
        <taxon>Tylenchina</taxon>
        <taxon>Panagrolaimomorpha</taxon>
        <taxon>Panagrolaimoidea</taxon>
        <taxon>Panagrolaimidae</taxon>
        <taxon>Panagrellus</taxon>
    </lineage>
</organism>
<protein>
    <submittedName>
        <fullName evidence="4">RRM domain-containing protein</fullName>
    </submittedName>
</protein>
<name>A0A7E4VLM0_PANRE</name>